<gene>
    <name evidence="2" type="ORF">OIDMADRAFT_18305</name>
</gene>
<dbReference type="InParanoid" id="A0A0C3H7Z2"/>
<reference evidence="3" key="2">
    <citation type="submission" date="2015-01" db="EMBL/GenBank/DDBJ databases">
        <title>Evolutionary Origins and Diversification of the Mycorrhizal Mutualists.</title>
        <authorList>
            <consortium name="DOE Joint Genome Institute"/>
            <consortium name="Mycorrhizal Genomics Consortium"/>
            <person name="Kohler A."/>
            <person name="Kuo A."/>
            <person name="Nagy L.G."/>
            <person name="Floudas D."/>
            <person name="Copeland A."/>
            <person name="Barry K.W."/>
            <person name="Cichocki N."/>
            <person name="Veneault-Fourrey C."/>
            <person name="LaButti K."/>
            <person name="Lindquist E.A."/>
            <person name="Lipzen A."/>
            <person name="Lundell T."/>
            <person name="Morin E."/>
            <person name="Murat C."/>
            <person name="Riley R."/>
            <person name="Ohm R."/>
            <person name="Sun H."/>
            <person name="Tunlid A."/>
            <person name="Henrissat B."/>
            <person name="Grigoriev I.V."/>
            <person name="Hibbett D.S."/>
            <person name="Martin F."/>
        </authorList>
    </citation>
    <scope>NUCLEOTIDE SEQUENCE [LARGE SCALE GENOMIC DNA]</scope>
    <source>
        <strain evidence="3">Zn</strain>
    </source>
</reference>
<feature type="non-terminal residue" evidence="2">
    <location>
        <position position="1"/>
    </location>
</feature>
<dbReference type="Proteomes" id="UP000054321">
    <property type="component" value="Unassembled WGS sequence"/>
</dbReference>
<protein>
    <submittedName>
        <fullName evidence="2">Uncharacterized protein</fullName>
    </submittedName>
</protein>
<feature type="region of interest" description="Disordered" evidence="1">
    <location>
        <begin position="90"/>
        <end position="117"/>
    </location>
</feature>
<accession>A0A0C3H7Z2</accession>
<keyword evidence="3" id="KW-1185">Reference proteome</keyword>
<feature type="compositionally biased region" description="Polar residues" evidence="1">
    <location>
        <begin position="105"/>
        <end position="117"/>
    </location>
</feature>
<dbReference type="OrthoDB" id="73875at2759"/>
<evidence type="ECO:0000313" key="2">
    <source>
        <dbReference type="EMBL" id="KIN04341.1"/>
    </source>
</evidence>
<dbReference type="EMBL" id="KN832873">
    <property type="protein sequence ID" value="KIN04341.1"/>
    <property type="molecule type" value="Genomic_DNA"/>
</dbReference>
<evidence type="ECO:0000256" key="1">
    <source>
        <dbReference type="SAM" id="MobiDB-lite"/>
    </source>
</evidence>
<dbReference type="AlphaFoldDB" id="A0A0C3H7Z2"/>
<dbReference type="HOGENOM" id="CLU_2090540_0_0_1"/>
<name>A0A0C3H7Z2_OIDMZ</name>
<sequence>GGRGAVSFQDVSAGDWYLQQIQALGGPNASGVDSFQKRLSQAFAEVSSGRVYFFTKHGTDGTKMSTSTAWGGWEYPALTRNTEVKDILQADPTMTPTDPGAVIWTKSSGPSSQAPLG</sequence>
<evidence type="ECO:0000313" key="3">
    <source>
        <dbReference type="Proteomes" id="UP000054321"/>
    </source>
</evidence>
<reference evidence="2 3" key="1">
    <citation type="submission" date="2014-04" db="EMBL/GenBank/DDBJ databases">
        <authorList>
            <consortium name="DOE Joint Genome Institute"/>
            <person name="Kuo A."/>
            <person name="Martino E."/>
            <person name="Perotto S."/>
            <person name="Kohler A."/>
            <person name="Nagy L.G."/>
            <person name="Floudas D."/>
            <person name="Copeland A."/>
            <person name="Barry K.W."/>
            <person name="Cichocki N."/>
            <person name="Veneault-Fourrey C."/>
            <person name="LaButti K."/>
            <person name="Lindquist E.A."/>
            <person name="Lipzen A."/>
            <person name="Lundell T."/>
            <person name="Morin E."/>
            <person name="Murat C."/>
            <person name="Sun H."/>
            <person name="Tunlid A."/>
            <person name="Henrissat B."/>
            <person name="Grigoriev I.V."/>
            <person name="Hibbett D.S."/>
            <person name="Martin F."/>
            <person name="Nordberg H.P."/>
            <person name="Cantor M.N."/>
            <person name="Hua S.X."/>
        </authorList>
    </citation>
    <scope>NUCLEOTIDE SEQUENCE [LARGE SCALE GENOMIC DNA]</scope>
    <source>
        <strain evidence="2 3">Zn</strain>
    </source>
</reference>
<proteinExistence type="predicted"/>
<organism evidence="2 3">
    <name type="scientific">Oidiodendron maius (strain Zn)</name>
    <dbReference type="NCBI Taxonomy" id="913774"/>
    <lineage>
        <taxon>Eukaryota</taxon>
        <taxon>Fungi</taxon>
        <taxon>Dikarya</taxon>
        <taxon>Ascomycota</taxon>
        <taxon>Pezizomycotina</taxon>
        <taxon>Leotiomycetes</taxon>
        <taxon>Leotiomycetes incertae sedis</taxon>
        <taxon>Myxotrichaceae</taxon>
        <taxon>Oidiodendron</taxon>
    </lineage>
</organism>